<evidence type="ECO:0000313" key="1">
    <source>
        <dbReference type="EMBL" id="CAG8795666.1"/>
    </source>
</evidence>
<feature type="non-terminal residue" evidence="1">
    <location>
        <position position="1"/>
    </location>
</feature>
<comment type="caution">
    <text evidence="1">The sequence shown here is derived from an EMBL/GenBank/DDBJ whole genome shotgun (WGS) entry which is preliminary data.</text>
</comment>
<dbReference type="Proteomes" id="UP000789405">
    <property type="component" value="Unassembled WGS sequence"/>
</dbReference>
<feature type="non-terminal residue" evidence="1">
    <location>
        <position position="74"/>
    </location>
</feature>
<reference evidence="1" key="1">
    <citation type="submission" date="2021-06" db="EMBL/GenBank/DDBJ databases">
        <authorList>
            <person name="Kallberg Y."/>
            <person name="Tangrot J."/>
            <person name="Rosling A."/>
        </authorList>
    </citation>
    <scope>NUCLEOTIDE SEQUENCE</scope>
    <source>
        <strain evidence="1">MA453B</strain>
    </source>
</reference>
<sequence length="74" mass="8740">TMNNYKEVDQVLIKRKWLLAFNLCLRESINRSILKYSSDAPHEIACLIEELKDYDDLYVVDFVDENKANDVWDG</sequence>
<organism evidence="1 2">
    <name type="scientific">Dentiscutata erythropus</name>
    <dbReference type="NCBI Taxonomy" id="1348616"/>
    <lineage>
        <taxon>Eukaryota</taxon>
        <taxon>Fungi</taxon>
        <taxon>Fungi incertae sedis</taxon>
        <taxon>Mucoromycota</taxon>
        <taxon>Glomeromycotina</taxon>
        <taxon>Glomeromycetes</taxon>
        <taxon>Diversisporales</taxon>
        <taxon>Gigasporaceae</taxon>
        <taxon>Dentiscutata</taxon>
    </lineage>
</organism>
<dbReference type="EMBL" id="CAJVPY010030659">
    <property type="protein sequence ID" value="CAG8795666.1"/>
    <property type="molecule type" value="Genomic_DNA"/>
</dbReference>
<accession>A0A9N9JSX4</accession>
<proteinExistence type="predicted"/>
<evidence type="ECO:0000313" key="2">
    <source>
        <dbReference type="Proteomes" id="UP000789405"/>
    </source>
</evidence>
<keyword evidence="2" id="KW-1185">Reference proteome</keyword>
<protein>
    <submittedName>
        <fullName evidence="1">14642_t:CDS:1</fullName>
    </submittedName>
</protein>
<dbReference type="AlphaFoldDB" id="A0A9N9JSX4"/>
<dbReference type="OrthoDB" id="2433473at2759"/>
<gene>
    <name evidence="1" type="ORF">DERYTH_LOCUS22323</name>
</gene>
<name>A0A9N9JSX4_9GLOM</name>